<sequence length="206" mass="23627">MTGSKLFPMLLLTEEPRNLPDEVPTITGGRSKYHVGDEVHVNCTSIRSRPAASLMWYINNKQVRLYLSHLFAYLGHAISHDMTDNDDIIKQTTKLLVVGNTLERKLSYCRREVKMELFRSHCYSIYCNSLWSLFKVGTLNRLKAATKNLVQYTPEQDTDGLETSRLGLRFVVGPRHFPSGELHLNIPNTNFRLQHLPTLTSCLQHL</sequence>
<dbReference type="InterPro" id="IPR013162">
    <property type="entry name" value="CD80_C2-set"/>
</dbReference>
<evidence type="ECO:0000313" key="3">
    <source>
        <dbReference type="EMBL" id="KAG0717713.1"/>
    </source>
</evidence>
<reference evidence="3" key="1">
    <citation type="submission" date="2020-07" db="EMBL/GenBank/DDBJ databases">
        <title>The High-quality genome of the commercially important snow crab, Chionoecetes opilio.</title>
        <authorList>
            <person name="Jeong J.-H."/>
            <person name="Ryu S."/>
        </authorList>
    </citation>
    <scope>NUCLEOTIDE SEQUENCE</scope>
    <source>
        <strain evidence="3">MADBK_172401_WGS</strain>
        <tissue evidence="3">Digestive gland</tissue>
    </source>
</reference>
<dbReference type="EMBL" id="JACEEZ010017214">
    <property type="protein sequence ID" value="KAG0717713.1"/>
    <property type="molecule type" value="Genomic_DNA"/>
</dbReference>
<proteinExistence type="predicted"/>
<accession>A0A8J4XYT6</accession>
<dbReference type="Proteomes" id="UP000770661">
    <property type="component" value="Unassembled WGS sequence"/>
</dbReference>
<protein>
    <recommendedName>
        <fullName evidence="2">CD80-like immunoglobulin C2-set domain-containing protein</fullName>
    </recommendedName>
</protein>
<dbReference type="InterPro" id="IPR013783">
    <property type="entry name" value="Ig-like_fold"/>
</dbReference>
<evidence type="ECO:0000259" key="2">
    <source>
        <dbReference type="Pfam" id="PF08205"/>
    </source>
</evidence>
<dbReference type="PANTHER" id="PTHR21261:SF15">
    <property type="entry name" value="BEATEN PATH IIIA, ISOFORM D-RELATED"/>
    <property type="match status" value="1"/>
</dbReference>
<dbReference type="AlphaFoldDB" id="A0A8J4XYT6"/>
<name>A0A8J4XYT6_CHIOP</name>
<evidence type="ECO:0000313" key="4">
    <source>
        <dbReference type="Proteomes" id="UP000770661"/>
    </source>
</evidence>
<dbReference type="Pfam" id="PF08205">
    <property type="entry name" value="C2-set_2"/>
    <property type="match status" value="1"/>
</dbReference>
<organism evidence="3 4">
    <name type="scientific">Chionoecetes opilio</name>
    <name type="common">Atlantic snow crab</name>
    <name type="synonym">Cancer opilio</name>
    <dbReference type="NCBI Taxonomy" id="41210"/>
    <lineage>
        <taxon>Eukaryota</taxon>
        <taxon>Metazoa</taxon>
        <taxon>Ecdysozoa</taxon>
        <taxon>Arthropoda</taxon>
        <taxon>Crustacea</taxon>
        <taxon>Multicrustacea</taxon>
        <taxon>Malacostraca</taxon>
        <taxon>Eumalacostraca</taxon>
        <taxon>Eucarida</taxon>
        <taxon>Decapoda</taxon>
        <taxon>Pleocyemata</taxon>
        <taxon>Brachyura</taxon>
        <taxon>Eubrachyura</taxon>
        <taxon>Majoidea</taxon>
        <taxon>Majidae</taxon>
        <taxon>Chionoecetes</taxon>
    </lineage>
</organism>
<dbReference type="Gene3D" id="2.60.40.10">
    <property type="entry name" value="Immunoglobulins"/>
    <property type="match status" value="1"/>
</dbReference>
<dbReference type="OrthoDB" id="10014409at2759"/>
<gene>
    <name evidence="3" type="ORF">GWK47_007957</name>
</gene>
<evidence type="ECO:0000256" key="1">
    <source>
        <dbReference type="ARBA" id="ARBA00023157"/>
    </source>
</evidence>
<comment type="caution">
    <text evidence="3">The sequence shown here is derived from an EMBL/GenBank/DDBJ whole genome shotgun (WGS) entry which is preliminary data.</text>
</comment>
<feature type="domain" description="CD80-like immunoglobulin C2-set" evidence="2">
    <location>
        <begin position="24"/>
        <end position="65"/>
    </location>
</feature>
<keyword evidence="1" id="KW-1015">Disulfide bond</keyword>
<keyword evidence="4" id="KW-1185">Reference proteome</keyword>
<dbReference type="PANTHER" id="PTHR21261">
    <property type="entry name" value="BEAT PROTEIN"/>
    <property type="match status" value="1"/>
</dbReference>